<keyword evidence="2" id="KW-1185">Reference proteome</keyword>
<sequence>MKGSTLIALLTAGAILLFAAVAFGGELPPFPGTLSGIVVVSAAPSLAHKAC</sequence>
<reference evidence="1 2" key="1">
    <citation type="submission" date="2021-02" db="EMBL/GenBank/DDBJ databases">
        <title>Niveibacterium changnyeongensis HC41.</title>
        <authorList>
            <person name="Kang M."/>
        </authorList>
    </citation>
    <scope>NUCLEOTIDE SEQUENCE [LARGE SCALE GENOMIC DNA]</scope>
    <source>
        <strain evidence="1 2">HC41</strain>
    </source>
</reference>
<gene>
    <name evidence="1" type="ORF">JY500_20135</name>
</gene>
<organism evidence="1 2">
    <name type="scientific">Niveibacterium microcysteis</name>
    <dbReference type="NCBI Taxonomy" id="2811415"/>
    <lineage>
        <taxon>Bacteria</taxon>
        <taxon>Pseudomonadati</taxon>
        <taxon>Pseudomonadota</taxon>
        <taxon>Betaproteobacteria</taxon>
        <taxon>Rhodocyclales</taxon>
        <taxon>Rhodocyclaceae</taxon>
        <taxon>Niveibacterium</taxon>
    </lineage>
</organism>
<evidence type="ECO:0000313" key="2">
    <source>
        <dbReference type="Proteomes" id="UP000663570"/>
    </source>
</evidence>
<accession>A0ABX7M5N7</accession>
<name>A0ABX7M5N7_9RHOO</name>
<proteinExistence type="predicted"/>
<evidence type="ECO:0000313" key="1">
    <source>
        <dbReference type="EMBL" id="QSI76739.1"/>
    </source>
</evidence>
<dbReference type="RefSeq" id="WP_206254360.1">
    <property type="nucleotide sequence ID" value="NZ_CP071060.1"/>
</dbReference>
<dbReference type="EMBL" id="CP071060">
    <property type="protein sequence ID" value="QSI76739.1"/>
    <property type="molecule type" value="Genomic_DNA"/>
</dbReference>
<protein>
    <submittedName>
        <fullName evidence="1">Uncharacterized protein</fullName>
    </submittedName>
</protein>
<dbReference type="Proteomes" id="UP000663570">
    <property type="component" value="Chromosome"/>
</dbReference>